<proteinExistence type="predicted"/>
<dbReference type="SUPFAM" id="SSF53774">
    <property type="entry name" value="Glutaminase/Asparaginase"/>
    <property type="match status" value="1"/>
</dbReference>
<dbReference type="InterPro" id="IPR037152">
    <property type="entry name" value="L-asparaginase_N_sf"/>
</dbReference>
<dbReference type="AlphaFoldDB" id="F6DCC2"/>
<accession>F6DCC2</accession>
<keyword evidence="5" id="KW-1185">Reference proteome</keyword>
<dbReference type="GO" id="GO:0004067">
    <property type="term" value="F:asparaginase activity"/>
    <property type="evidence" value="ECO:0007669"/>
    <property type="project" value="UniProtKB-UniRule"/>
</dbReference>
<name>F6DCC2_THICA</name>
<evidence type="ECO:0000313" key="4">
    <source>
        <dbReference type="EMBL" id="AEG31508.1"/>
    </source>
</evidence>
<dbReference type="Gene3D" id="3.40.50.1170">
    <property type="entry name" value="L-asparaginase, N-terminal domain"/>
    <property type="match status" value="1"/>
</dbReference>
<dbReference type="PANTHER" id="PTHR11707">
    <property type="entry name" value="L-ASPARAGINASE"/>
    <property type="match status" value="1"/>
</dbReference>
<dbReference type="InterPro" id="IPR036152">
    <property type="entry name" value="Asp/glu_Ase-like_sf"/>
</dbReference>
<dbReference type="EMBL" id="CP002776">
    <property type="protein sequence ID" value="AEG31508.1"/>
    <property type="molecule type" value="Genomic_DNA"/>
</dbReference>
<feature type="active site" description="O-isoaspartyl threonine intermediate" evidence="1">
    <location>
        <position position="12"/>
    </location>
</feature>
<dbReference type="Proteomes" id="UP000009232">
    <property type="component" value="Chromosome"/>
</dbReference>
<dbReference type="STRING" id="717773.Thicy_0736"/>
<feature type="domain" description="L-asparaginase N-terminal" evidence="3">
    <location>
        <begin position="4"/>
        <end position="159"/>
    </location>
</feature>
<dbReference type="HOGENOM" id="CLU_019134_4_2_6"/>
<evidence type="ECO:0000256" key="1">
    <source>
        <dbReference type="PIRSR" id="PIRSR001220-1"/>
    </source>
</evidence>
<organism evidence="4 5">
    <name type="scientific">Thiomicrospira cyclica (strain DSM 14477 / JCM 11371 / ALM1)</name>
    <name type="common">Thioalkalimicrobium cyclicum</name>
    <dbReference type="NCBI Taxonomy" id="717773"/>
    <lineage>
        <taxon>Bacteria</taxon>
        <taxon>Pseudomonadati</taxon>
        <taxon>Pseudomonadota</taxon>
        <taxon>Gammaproteobacteria</taxon>
        <taxon>Thiotrichales</taxon>
        <taxon>Piscirickettsiaceae</taxon>
        <taxon>Thiomicrospira</taxon>
    </lineage>
</organism>
<feature type="binding site" evidence="2">
    <location>
        <begin position="83"/>
        <end position="84"/>
    </location>
    <ligand>
        <name>substrate</name>
    </ligand>
</feature>
<gene>
    <name evidence="4" type="ordered locus">Thicy_0736</name>
</gene>
<dbReference type="InterPro" id="IPR027474">
    <property type="entry name" value="L-asparaginase_N"/>
</dbReference>
<dbReference type="OrthoDB" id="9788068at2"/>
<dbReference type="RefSeq" id="WP_013835287.1">
    <property type="nucleotide sequence ID" value="NC_015581.1"/>
</dbReference>
<dbReference type="Pfam" id="PF00710">
    <property type="entry name" value="Asparaginase"/>
    <property type="match status" value="1"/>
</dbReference>
<dbReference type="PIRSF" id="PIRSF001220">
    <property type="entry name" value="L-ASNase_gatD"/>
    <property type="match status" value="1"/>
</dbReference>
<dbReference type="KEGG" id="tcy:Thicy_0736"/>
<evidence type="ECO:0000259" key="3">
    <source>
        <dbReference type="Pfam" id="PF00710"/>
    </source>
</evidence>
<protein>
    <submittedName>
        <fullName evidence="4">Asparaginase/glutaminase</fullName>
    </submittedName>
</protein>
<reference evidence="4 5" key="1">
    <citation type="submission" date="2011-05" db="EMBL/GenBank/DDBJ databases">
        <title>Complete sequence of Thioalkalimicrobium cyclicum ALM1.</title>
        <authorList>
            <consortium name="US DOE Joint Genome Institute"/>
            <person name="Lucas S."/>
            <person name="Han J."/>
            <person name="Lapidus A."/>
            <person name="Cheng J.-F."/>
            <person name="Goodwin L."/>
            <person name="Pitluck S."/>
            <person name="Peters L."/>
            <person name="Mikhailova N."/>
            <person name="Davenport K."/>
            <person name="Han C."/>
            <person name="Tapia R."/>
            <person name="Land M."/>
            <person name="Hauser L."/>
            <person name="Kyrpides N."/>
            <person name="Ivanova N."/>
            <person name="Pagani I."/>
            <person name="Kappler U."/>
            <person name="Woyke T."/>
        </authorList>
    </citation>
    <scope>NUCLEOTIDE SEQUENCE [LARGE SCALE GENOMIC DNA]</scope>
    <source>
        <strain evidence="5">DSM 14477 / JCM 11371 / ALM1</strain>
    </source>
</reference>
<dbReference type="eggNOG" id="COG0252">
    <property type="taxonomic scope" value="Bacteria"/>
</dbReference>
<sequence>MAQISILACGGTLDKDYDPLTGELVFGHTHLMELLNQANHTLHISVQEIMLKDSLLMDDADRDLLYQACSKTPNQQIVITHGTDTMPETATYLANRAANLAQKTLILTGAMRPFKLGQSDASFNLGAALMAVQHLPADVYIVMNGQVFSAHQVQKDRSRGVFLANTEH</sequence>
<dbReference type="PIRSF" id="PIRSF500176">
    <property type="entry name" value="L_ASNase"/>
    <property type="match status" value="1"/>
</dbReference>
<evidence type="ECO:0000256" key="2">
    <source>
        <dbReference type="PIRSR" id="PIRSR001220-2"/>
    </source>
</evidence>
<dbReference type="PANTHER" id="PTHR11707:SF28">
    <property type="entry name" value="60 KDA LYSOPHOSPHOLIPASE"/>
    <property type="match status" value="1"/>
</dbReference>
<dbReference type="PROSITE" id="PS51732">
    <property type="entry name" value="ASN_GLN_ASE_3"/>
    <property type="match status" value="1"/>
</dbReference>
<evidence type="ECO:0000313" key="5">
    <source>
        <dbReference type="Proteomes" id="UP000009232"/>
    </source>
</evidence>
<feature type="binding site" evidence="2">
    <location>
        <position position="54"/>
    </location>
    <ligand>
        <name>substrate</name>
    </ligand>
</feature>
<dbReference type="InterPro" id="IPR006034">
    <property type="entry name" value="Asparaginase/glutaminase-like"/>
</dbReference>
<dbReference type="PRINTS" id="PR00139">
    <property type="entry name" value="ASNGLNASE"/>
</dbReference>